<geneLocation type="plasmid" evidence="1 2">
    <name>unnamed1</name>
</geneLocation>
<evidence type="ECO:0000313" key="1">
    <source>
        <dbReference type="EMBL" id="ASE35684.1"/>
    </source>
</evidence>
<accession>A0AAI8DKY2</accession>
<evidence type="ECO:0000313" key="2">
    <source>
        <dbReference type="Proteomes" id="UP000197058"/>
    </source>
</evidence>
<dbReference type="RefSeq" id="WP_088592776.1">
    <property type="nucleotide sequence ID" value="NZ_CP022047.2"/>
</dbReference>
<dbReference type="EMBL" id="CP022047">
    <property type="protein sequence ID" value="ASE35684.1"/>
    <property type="molecule type" value="Genomic_DNA"/>
</dbReference>
<name>A0AAI8DKY2_MAMSC</name>
<organism evidence="1 2">
    <name type="scientific">Mammaliicoccus sciuri</name>
    <name type="common">Staphylococcus sciuri</name>
    <dbReference type="NCBI Taxonomy" id="1296"/>
    <lineage>
        <taxon>Bacteria</taxon>
        <taxon>Bacillati</taxon>
        <taxon>Bacillota</taxon>
        <taxon>Bacilli</taxon>
        <taxon>Bacillales</taxon>
        <taxon>Staphylococcaceae</taxon>
        <taxon>Mammaliicoccus</taxon>
    </lineage>
</organism>
<dbReference type="KEGG" id="sscu:CEP64_13775"/>
<gene>
    <name evidence="1" type="ORF">CEP64_13775</name>
</gene>
<dbReference type="Proteomes" id="UP000197058">
    <property type="component" value="Plasmid unnamed1"/>
</dbReference>
<proteinExistence type="predicted"/>
<reference evidence="2" key="1">
    <citation type="submission" date="2017-06" db="EMBL/GenBank/DDBJ databases">
        <title>FDA dAtabase for Regulatory Grade micrObial Sequences (FDA-ARGOS): Supporting development and validation of Infectious Disease Dx tests.</title>
        <authorList>
            <person name="Goldberg B."/>
            <person name="Campos J."/>
            <person name="Tallon L."/>
            <person name="Sadzewicz L."/>
            <person name="Sengamalay N."/>
            <person name="Ott S."/>
            <person name="Godinez A."/>
            <person name="Nagaraj S."/>
            <person name="Vavikolanu K."/>
            <person name="Nadendla S."/>
            <person name="George J."/>
            <person name="Geyer C."/>
            <person name="Sichtig H."/>
        </authorList>
    </citation>
    <scope>NUCLEOTIDE SEQUENCE [LARGE SCALE GENOMIC DNA]</scope>
    <source>
        <strain evidence="2">FDAARGOS_285</strain>
        <plasmid evidence="2">unnamed1</plasmid>
    </source>
</reference>
<keyword evidence="1" id="KW-0614">Plasmid</keyword>
<protein>
    <submittedName>
        <fullName evidence="1">Uncharacterized protein</fullName>
    </submittedName>
</protein>
<sequence>MKQEQDNIKTREEMLPTILYFLAKHKEAHHKIYVETLIQYIVFSRISNEAYELNSLDFGRYVKLYNLAISITGEYPEKGVTYEVDNQDYDKYFTILKLFKTKRYTDQDIADETSISYEVIKHIRFTPYLLHRLSEKDLDCLYTFAKDKVSHMPSKEGMIKIVESLLLRNDITRSFFENQTGYHNYPVLQKNPEFLKDRVRIDSIERMYLYELYLRRTVD</sequence>
<dbReference type="AlphaFoldDB" id="A0AAI8DKY2"/>